<dbReference type="PANTHER" id="PTHR42928:SF5">
    <property type="entry name" value="BLR1237 PROTEIN"/>
    <property type="match status" value="1"/>
</dbReference>
<evidence type="ECO:0000313" key="4">
    <source>
        <dbReference type="Proteomes" id="UP000294692"/>
    </source>
</evidence>
<keyword evidence="3" id="KW-0675">Receptor</keyword>
<comment type="similarity">
    <text evidence="1">Belongs to the UPF0065 (bug) family.</text>
</comment>
<dbReference type="Gene3D" id="3.40.190.150">
    <property type="entry name" value="Bordetella uptake gene, domain 1"/>
    <property type="match status" value="1"/>
</dbReference>
<evidence type="ECO:0000256" key="1">
    <source>
        <dbReference type="ARBA" id="ARBA00006987"/>
    </source>
</evidence>
<name>A0A4R3VGN8_9BURK</name>
<sequence>MYCMHRITGALLATATLFIAGIQPAAAQSYPDRPIRLIVPFPPGGGTDSIAREAANKVASTNGWNIVTENRPGAGGNLGIDAVAKAPADGYTIGLGQTSNLAINPTLYSSLPYDPETDLVPIGQVASAPLVLVVSTESPYKTIEEILAFARKNPTELDYATSGNGTVAHLTVEQLQKLAGIQFTHIPYKGAAQGANDLIGGQVDMYMSSVPTLIGHIRNGKMRAIAVTSLNRTDDLPDVPTLAESGFPGFEAVTWFGLVGPKGMPQEAVQKLNAAFNAALQAEDVRVKYATQGAEASPGTAEAFGELIRAEKARWGQIVTDAGARVD</sequence>
<accession>A0A4R3VGN8</accession>
<dbReference type="Gene3D" id="3.40.190.10">
    <property type="entry name" value="Periplasmic binding protein-like II"/>
    <property type="match status" value="1"/>
</dbReference>
<organism evidence="3 4">
    <name type="scientific">Paracandidimonas soli</name>
    <dbReference type="NCBI Taxonomy" id="1917182"/>
    <lineage>
        <taxon>Bacteria</taxon>
        <taxon>Pseudomonadati</taxon>
        <taxon>Pseudomonadota</taxon>
        <taxon>Betaproteobacteria</taxon>
        <taxon>Burkholderiales</taxon>
        <taxon>Alcaligenaceae</taxon>
        <taxon>Paracandidimonas</taxon>
    </lineage>
</organism>
<dbReference type="SUPFAM" id="SSF53850">
    <property type="entry name" value="Periplasmic binding protein-like II"/>
    <property type="match status" value="1"/>
</dbReference>
<evidence type="ECO:0000313" key="3">
    <source>
        <dbReference type="EMBL" id="TCV02982.1"/>
    </source>
</evidence>
<dbReference type="Pfam" id="PF03401">
    <property type="entry name" value="TctC"/>
    <property type="match status" value="1"/>
</dbReference>
<keyword evidence="2" id="KW-0732">Signal</keyword>
<dbReference type="EMBL" id="SMBX01000001">
    <property type="protein sequence ID" value="TCV02982.1"/>
    <property type="molecule type" value="Genomic_DNA"/>
</dbReference>
<dbReference type="InterPro" id="IPR042100">
    <property type="entry name" value="Bug_dom1"/>
</dbReference>
<dbReference type="AlphaFoldDB" id="A0A4R3VGN8"/>
<reference evidence="3 4" key="1">
    <citation type="submission" date="2019-03" db="EMBL/GenBank/DDBJ databases">
        <title>Genomic Encyclopedia of Type Strains, Phase IV (KMG-IV): sequencing the most valuable type-strain genomes for metagenomic binning, comparative biology and taxonomic classification.</title>
        <authorList>
            <person name="Goeker M."/>
        </authorList>
    </citation>
    <scope>NUCLEOTIDE SEQUENCE [LARGE SCALE GENOMIC DNA]</scope>
    <source>
        <strain evidence="3 4">DSM 100048</strain>
    </source>
</reference>
<dbReference type="InterPro" id="IPR005064">
    <property type="entry name" value="BUG"/>
</dbReference>
<gene>
    <name evidence="3" type="ORF">EV686_101444</name>
</gene>
<proteinExistence type="inferred from homology"/>
<feature type="signal peptide" evidence="2">
    <location>
        <begin position="1"/>
        <end position="27"/>
    </location>
</feature>
<feature type="chain" id="PRO_5020821895" evidence="2">
    <location>
        <begin position="28"/>
        <end position="327"/>
    </location>
</feature>
<dbReference type="CDD" id="cd13578">
    <property type="entry name" value="PBP2_Bug27"/>
    <property type="match status" value="1"/>
</dbReference>
<evidence type="ECO:0000256" key="2">
    <source>
        <dbReference type="SAM" id="SignalP"/>
    </source>
</evidence>
<dbReference type="PANTHER" id="PTHR42928">
    <property type="entry name" value="TRICARBOXYLATE-BINDING PROTEIN"/>
    <property type="match status" value="1"/>
</dbReference>
<keyword evidence="4" id="KW-1185">Reference proteome</keyword>
<protein>
    <submittedName>
        <fullName evidence="3">Tripartite-type tricarboxylate transporter receptor subunit TctC</fullName>
    </submittedName>
</protein>
<comment type="caution">
    <text evidence="3">The sequence shown here is derived from an EMBL/GenBank/DDBJ whole genome shotgun (WGS) entry which is preliminary data.</text>
</comment>
<dbReference type="RefSeq" id="WP_243650705.1">
    <property type="nucleotide sequence ID" value="NZ_JBHRVM010000001.1"/>
</dbReference>
<dbReference type="Proteomes" id="UP000294692">
    <property type="component" value="Unassembled WGS sequence"/>
</dbReference>
<dbReference type="PIRSF" id="PIRSF017082">
    <property type="entry name" value="YflP"/>
    <property type="match status" value="1"/>
</dbReference>